<reference evidence="3" key="1">
    <citation type="journal article" date="2019" name="Int. J. Syst. Evol. Microbiol.">
        <title>The Global Catalogue of Microorganisms (GCM) 10K type strain sequencing project: providing services to taxonomists for standard genome sequencing and annotation.</title>
        <authorList>
            <consortium name="The Broad Institute Genomics Platform"/>
            <consortium name="The Broad Institute Genome Sequencing Center for Infectious Disease"/>
            <person name="Wu L."/>
            <person name="Ma J."/>
        </authorList>
    </citation>
    <scope>NUCLEOTIDE SEQUENCE [LARGE SCALE GENOMIC DNA]</scope>
    <source>
        <strain evidence="3">CGMCC 4.1467</strain>
    </source>
</reference>
<keyword evidence="1" id="KW-0732">Signal</keyword>
<comment type="caution">
    <text evidence="2">The sequence shown here is derived from an EMBL/GenBank/DDBJ whole genome shotgun (WGS) entry which is preliminary data.</text>
</comment>
<feature type="signal peptide" evidence="1">
    <location>
        <begin position="1"/>
        <end position="19"/>
    </location>
</feature>
<keyword evidence="3" id="KW-1185">Reference proteome</keyword>
<organism evidence="2 3">
    <name type="scientific">Haloferula chungangensis</name>
    <dbReference type="NCBI Taxonomy" id="1048331"/>
    <lineage>
        <taxon>Bacteria</taxon>
        <taxon>Pseudomonadati</taxon>
        <taxon>Verrucomicrobiota</taxon>
        <taxon>Verrucomicrobiia</taxon>
        <taxon>Verrucomicrobiales</taxon>
        <taxon>Verrucomicrobiaceae</taxon>
        <taxon>Haloferula</taxon>
    </lineage>
</organism>
<sequence length="291" mass="29494">MSSPILPLVALLSISTTEAAIISVPPVDPSPFGISSGDVSVAPPASLGVEIVIDGAAYSTTETNWGTSAGGTIGIGATVQTTEFGIPSTATIQAQINARTSISSSPSDTAVKFESITSVTAGAGIQVSVGAGIAQSQSWTASVNLGTSGFEADTTYRLSFDFTRFDSGLINLLSPTTFDIMIGSTGVGAFSTSLTSTGGVDGIFDLLTFDSNSGVVSMLFTTGSVAPEENVNLTFAASALLSLPVTTEFLNGSTVAYEMKGFQISEVPEAGNFVTTGLLLAGALCGVRRRV</sequence>
<accession>A0ABW2L819</accession>
<evidence type="ECO:0000313" key="2">
    <source>
        <dbReference type="EMBL" id="MFC7337705.1"/>
    </source>
</evidence>
<feature type="chain" id="PRO_5045103520" description="PEP-CTERM sorting domain-containing protein" evidence="1">
    <location>
        <begin position="20"/>
        <end position="291"/>
    </location>
</feature>
<gene>
    <name evidence="2" type="ORF">ACFQY0_10995</name>
</gene>
<dbReference type="EMBL" id="JBHTBS010000004">
    <property type="protein sequence ID" value="MFC7337705.1"/>
    <property type="molecule type" value="Genomic_DNA"/>
</dbReference>
<name>A0ABW2L819_9BACT</name>
<evidence type="ECO:0000313" key="3">
    <source>
        <dbReference type="Proteomes" id="UP001596472"/>
    </source>
</evidence>
<proteinExistence type="predicted"/>
<dbReference type="RefSeq" id="WP_379712236.1">
    <property type="nucleotide sequence ID" value="NZ_JBHTBS010000004.1"/>
</dbReference>
<protein>
    <recommendedName>
        <fullName evidence="4">PEP-CTERM sorting domain-containing protein</fullName>
    </recommendedName>
</protein>
<dbReference type="Proteomes" id="UP001596472">
    <property type="component" value="Unassembled WGS sequence"/>
</dbReference>
<evidence type="ECO:0000256" key="1">
    <source>
        <dbReference type="SAM" id="SignalP"/>
    </source>
</evidence>
<evidence type="ECO:0008006" key="4">
    <source>
        <dbReference type="Google" id="ProtNLM"/>
    </source>
</evidence>